<dbReference type="AlphaFoldDB" id="A0A397VDJ9"/>
<gene>
    <name evidence="2" type="ORF">C2G38_2180761</name>
</gene>
<keyword evidence="1" id="KW-0472">Membrane</keyword>
<reference evidence="2 3" key="1">
    <citation type="submission" date="2018-06" db="EMBL/GenBank/DDBJ databases">
        <title>Comparative genomics reveals the genomic features of Rhizophagus irregularis, R. cerebriforme, R. diaphanum and Gigaspora rosea, and their symbiotic lifestyle signature.</title>
        <authorList>
            <person name="Morin E."/>
            <person name="San Clemente H."/>
            <person name="Chen E.C.H."/>
            <person name="De La Providencia I."/>
            <person name="Hainaut M."/>
            <person name="Kuo A."/>
            <person name="Kohler A."/>
            <person name="Murat C."/>
            <person name="Tang N."/>
            <person name="Roy S."/>
            <person name="Loubradou J."/>
            <person name="Henrissat B."/>
            <person name="Grigoriev I.V."/>
            <person name="Corradi N."/>
            <person name="Roux C."/>
            <person name="Martin F.M."/>
        </authorList>
    </citation>
    <scope>NUCLEOTIDE SEQUENCE [LARGE SCALE GENOMIC DNA]</scope>
    <source>
        <strain evidence="2 3">DAOM 194757</strain>
    </source>
</reference>
<name>A0A397VDJ9_9GLOM</name>
<keyword evidence="1" id="KW-1133">Transmembrane helix</keyword>
<protein>
    <submittedName>
        <fullName evidence="2">Uncharacterized protein</fullName>
    </submittedName>
</protein>
<sequence>MVNVQLWKNPGFPDVSILQDITTEILVNFRKCKELKAKLQLPNNDINEISRMFNDLTEQRAVKSLRMSRYAADIVEYIHMLTEEDVSVSAIIQTLKLLSNTADTQKDDCEKLKRDYISFYNILKNLRIDDYEINEIEEINMTRLVVETIAKPSLIFFIVWLITYYSRDYLYDFGRFIIDAVQYGFGSFDDRQKNEDSVNSSYTNQEESFTVSPKNFNSRDNMHATSVDFTDIQPILLSSPMIACYALTLFVCKKRKPFFRRWRILLNRFGTQISRFFCYRNDYELIPTENERLSLVHYIERIKDRFPALIDNIDLLCQFWNAQIATINDNISFLESVDTTREVKIPRHIGVEIEKLWNEEHIRCRSCHYSLNESVILNSMPGINVNNYLVYCIFRSYILLIKNFLMSACFEFSNLGR</sequence>
<feature type="transmembrane region" description="Helical" evidence="1">
    <location>
        <begin position="232"/>
        <end position="252"/>
    </location>
</feature>
<proteinExistence type="predicted"/>
<dbReference type="STRING" id="44941.A0A397VDJ9"/>
<evidence type="ECO:0000313" key="2">
    <source>
        <dbReference type="EMBL" id="RIB19838.1"/>
    </source>
</evidence>
<dbReference type="EMBL" id="QKWP01000450">
    <property type="protein sequence ID" value="RIB19838.1"/>
    <property type="molecule type" value="Genomic_DNA"/>
</dbReference>
<evidence type="ECO:0000256" key="1">
    <source>
        <dbReference type="SAM" id="Phobius"/>
    </source>
</evidence>
<keyword evidence="3" id="KW-1185">Reference proteome</keyword>
<keyword evidence="1" id="KW-0812">Transmembrane</keyword>
<accession>A0A397VDJ9</accession>
<dbReference type="Proteomes" id="UP000266673">
    <property type="component" value="Unassembled WGS sequence"/>
</dbReference>
<evidence type="ECO:0000313" key="3">
    <source>
        <dbReference type="Proteomes" id="UP000266673"/>
    </source>
</evidence>
<comment type="caution">
    <text evidence="2">The sequence shown here is derived from an EMBL/GenBank/DDBJ whole genome shotgun (WGS) entry which is preliminary data.</text>
</comment>
<organism evidence="2 3">
    <name type="scientific">Gigaspora rosea</name>
    <dbReference type="NCBI Taxonomy" id="44941"/>
    <lineage>
        <taxon>Eukaryota</taxon>
        <taxon>Fungi</taxon>
        <taxon>Fungi incertae sedis</taxon>
        <taxon>Mucoromycota</taxon>
        <taxon>Glomeromycotina</taxon>
        <taxon>Glomeromycetes</taxon>
        <taxon>Diversisporales</taxon>
        <taxon>Gigasporaceae</taxon>
        <taxon>Gigaspora</taxon>
    </lineage>
</organism>
<dbReference type="OrthoDB" id="2339565at2759"/>
<feature type="transmembrane region" description="Helical" evidence="1">
    <location>
        <begin position="149"/>
        <end position="166"/>
    </location>
</feature>